<dbReference type="EMBL" id="LGRB01000019">
    <property type="protein sequence ID" value="OCT45674.1"/>
    <property type="molecule type" value="Genomic_DNA"/>
</dbReference>
<accession>A0A1C1CAX3</accession>
<keyword evidence="1" id="KW-0732">Signal</keyword>
<name>A0A1C1CAX3_9EURO</name>
<gene>
    <name evidence="2" type="ORF">CLCR_01735</name>
</gene>
<feature type="chain" id="PRO_5008650688" evidence="1">
    <location>
        <begin position="21"/>
        <end position="169"/>
    </location>
</feature>
<dbReference type="Proteomes" id="UP000094526">
    <property type="component" value="Unassembled WGS sequence"/>
</dbReference>
<organism evidence="2 3">
    <name type="scientific">Cladophialophora carrionii</name>
    <dbReference type="NCBI Taxonomy" id="86049"/>
    <lineage>
        <taxon>Eukaryota</taxon>
        <taxon>Fungi</taxon>
        <taxon>Dikarya</taxon>
        <taxon>Ascomycota</taxon>
        <taxon>Pezizomycotina</taxon>
        <taxon>Eurotiomycetes</taxon>
        <taxon>Chaetothyriomycetidae</taxon>
        <taxon>Chaetothyriales</taxon>
        <taxon>Herpotrichiellaceae</taxon>
        <taxon>Cladophialophora</taxon>
    </lineage>
</organism>
<protein>
    <submittedName>
        <fullName evidence="2">Uncharacterized protein</fullName>
    </submittedName>
</protein>
<feature type="signal peptide" evidence="1">
    <location>
        <begin position="1"/>
        <end position="20"/>
    </location>
</feature>
<dbReference type="VEuPathDB" id="FungiDB:G647_03573"/>
<dbReference type="VEuPathDB" id="FungiDB:CLCR_01735"/>
<keyword evidence="3" id="KW-1185">Reference proteome</keyword>
<evidence type="ECO:0000256" key="1">
    <source>
        <dbReference type="SAM" id="SignalP"/>
    </source>
</evidence>
<evidence type="ECO:0000313" key="2">
    <source>
        <dbReference type="EMBL" id="OCT45674.1"/>
    </source>
</evidence>
<dbReference type="AlphaFoldDB" id="A0A1C1CAX3"/>
<comment type="caution">
    <text evidence="2">The sequence shown here is derived from an EMBL/GenBank/DDBJ whole genome shotgun (WGS) entry which is preliminary data.</text>
</comment>
<proteinExistence type="predicted"/>
<dbReference type="OrthoDB" id="4147172at2759"/>
<evidence type="ECO:0000313" key="3">
    <source>
        <dbReference type="Proteomes" id="UP000094526"/>
    </source>
</evidence>
<reference evidence="3" key="1">
    <citation type="submission" date="2015-07" db="EMBL/GenBank/DDBJ databases">
        <authorList>
            <person name="Teixeira M.M."/>
            <person name="Souza R.C."/>
            <person name="Almeida L.G."/>
            <person name="Vicente V.A."/>
            <person name="de Hoog S."/>
            <person name="Bocca A.L."/>
            <person name="de Almeida S.R."/>
            <person name="Vasconcelos A.T."/>
            <person name="Felipe M.S."/>
        </authorList>
    </citation>
    <scope>NUCLEOTIDE SEQUENCE [LARGE SCALE GENOMIC DNA]</scope>
    <source>
        <strain evidence="3">KSF</strain>
    </source>
</reference>
<sequence>MKLLSTFIVTVSLVVGLVAAIPQTSSGGSGSEDEIPCPAVYPCIDWYIILEYCSNTTDPAVATGESFTDTAPIKCACGTKALGDESGLYAAAECILCDDELPDADAAVAAQWFYTCYTFEESTATDALDCWNSGGTDCPAVPEKRKMSKRDLMKPNMLKRLNKPKVRLF</sequence>